<keyword evidence="2" id="KW-1185">Reference proteome</keyword>
<dbReference type="RefSeq" id="WP_005992126.1">
    <property type="nucleotide sequence ID" value="NZ_AECZ01000006.1"/>
</dbReference>
<dbReference type="EMBL" id="AECZ01000006">
    <property type="protein sequence ID" value="EFL52068.1"/>
    <property type="molecule type" value="Genomic_DNA"/>
</dbReference>
<sequence>MPSPSLAGGVPNLPFADGAFDICLSSHFLFLYTDNLTLEFHFQAIDAMLRVAGEVRIFPILDINARRSPYVDAAIRRYRDGGRVVAEVPVDYEFQIGGNAMLRIR</sequence>
<dbReference type="AlphaFoldDB" id="E1JUD8"/>
<evidence type="ECO:0000313" key="1">
    <source>
        <dbReference type="EMBL" id="EFL52068.1"/>
    </source>
</evidence>
<accession>E1JUD8</accession>
<name>E1JUD8_SOLFR</name>
<dbReference type="Proteomes" id="UP000006250">
    <property type="component" value="Unassembled WGS sequence"/>
</dbReference>
<comment type="caution">
    <text evidence="1">The sequence shown here is derived from an EMBL/GenBank/DDBJ whole genome shotgun (WGS) entry which is preliminary data.</text>
</comment>
<gene>
    <name evidence="1" type="ORF">DesfrDRAFT_1237</name>
</gene>
<dbReference type="OrthoDB" id="5363250at2"/>
<proteinExistence type="predicted"/>
<dbReference type="eggNOG" id="COG2226">
    <property type="taxonomic scope" value="Bacteria"/>
</dbReference>
<reference evidence="1 2" key="1">
    <citation type="submission" date="2010-08" db="EMBL/GenBank/DDBJ databases">
        <title>The draft genome of Desulfovibrio fructosovorans JJ.</title>
        <authorList>
            <consortium name="US DOE Joint Genome Institute (JGI-PGF)"/>
            <person name="Lucas S."/>
            <person name="Copeland A."/>
            <person name="Lapidus A."/>
            <person name="Cheng J.-F."/>
            <person name="Bruce D."/>
            <person name="Goodwin L."/>
            <person name="Pitluck S."/>
            <person name="Land M.L."/>
            <person name="Hauser L."/>
            <person name="Chang Y.-J."/>
            <person name="Jeffries C."/>
            <person name="Wall J.D."/>
            <person name="Stahl D.A."/>
            <person name="Arkin A.P."/>
            <person name="Dehal P."/>
            <person name="Stolyar S.M."/>
            <person name="Hazen T.C."/>
            <person name="Woyke T.J."/>
        </authorList>
    </citation>
    <scope>NUCLEOTIDE SEQUENCE [LARGE SCALE GENOMIC DNA]</scope>
    <source>
        <strain evidence="1 2">JJ</strain>
    </source>
</reference>
<evidence type="ECO:0000313" key="2">
    <source>
        <dbReference type="Proteomes" id="UP000006250"/>
    </source>
</evidence>
<organism evidence="1 2">
    <name type="scientific">Solidesulfovibrio fructosivorans JJ]</name>
    <dbReference type="NCBI Taxonomy" id="596151"/>
    <lineage>
        <taxon>Bacteria</taxon>
        <taxon>Pseudomonadati</taxon>
        <taxon>Thermodesulfobacteriota</taxon>
        <taxon>Desulfovibrionia</taxon>
        <taxon>Desulfovibrionales</taxon>
        <taxon>Desulfovibrionaceae</taxon>
        <taxon>Solidesulfovibrio</taxon>
    </lineage>
</organism>
<protein>
    <recommendedName>
        <fullName evidence="3">Methyltransferase type 11 domain-containing protein</fullName>
    </recommendedName>
</protein>
<dbReference type="STRING" id="596151.DesfrDRAFT_1237"/>
<evidence type="ECO:0008006" key="3">
    <source>
        <dbReference type="Google" id="ProtNLM"/>
    </source>
</evidence>